<sequence length="282" mass="30266">MDVAFNEVSYEYNDAGTTVQALHGVTLRVPAGRFVAVVGASGAGKSTLVQHLNGLLLPTKGTVEIGDVCLPEQKKQLQPLRKKVGFVFQYPEHQLFEETVEKEIGYVLRMQGVSKVEAAKTAAAALHTVGLPPALLSASPFQLSGGQKRRVAIASVLVQQPKMLVLDEPGAGLDPASKEALFQLLCNYRQTNNASIWVVTHSMDDVAKYADFCVVMHNGTPLMVDEPAAVFQAGDVLQTAKLALPKAMAFAQKAIASKGTIPFLRDAATLADWLIDRKGGQQ</sequence>
<comment type="caution">
    <text evidence="10">The sequence shown here is derived from an EMBL/GenBank/DDBJ whole genome shotgun (WGS) entry which is preliminary data.</text>
</comment>
<protein>
    <recommendedName>
        <fullName evidence="9">ABC transporter domain-containing protein</fullName>
    </recommendedName>
</protein>
<evidence type="ECO:0000313" key="10">
    <source>
        <dbReference type="EMBL" id="PAE86881.1"/>
    </source>
</evidence>
<dbReference type="PANTHER" id="PTHR43553:SF27">
    <property type="entry name" value="ENERGY-COUPLING FACTOR TRANSPORTER ATP-BINDING PROTEIN ECFA2"/>
    <property type="match status" value="1"/>
</dbReference>
<evidence type="ECO:0000256" key="8">
    <source>
        <dbReference type="ARBA" id="ARBA00023136"/>
    </source>
</evidence>
<dbReference type="GO" id="GO:0043190">
    <property type="term" value="C:ATP-binding cassette (ABC) transporter complex"/>
    <property type="evidence" value="ECO:0007669"/>
    <property type="project" value="TreeGrafter"/>
</dbReference>
<dbReference type="Proteomes" id="UP000216207">
    <property type="component" value="Unassembled WGS sequence"/>
</dbReference>
<keyword evidence="6" id="KW-0067">ATP-binding</keyword>
<dbReference type="AlphaFoldDB" id="A0A268NU10"/>
<gene>
    <name evidence="10" type="ORF">CHH72_21375</name>
</gene>
<evidence type="ECO:0000256" key="2">
    <source>
        <dbReference type="ARBA" id="ARBA00005417"/>
    </source>
</evidence>
<keyword evidence="5" id="KW-0547">Nucleotide-binding</keyword>
<evidence type="ECO:0000256" key="3">
    <source>
        <dbReference type="ARBA" id="ARBA00022448"/>
    </source>
</evidence>
<keyword evidence="3" id="KW-0813">Transport</keyword>
<evidence type="ECO:0000256" key="7">
    <source>
        <dbReference type="ARBA" id="ARBA00022967"/>
    </source>
</evidence>
<dbReference type="InterPro" id="IPR003439">
    <property type="entry name" value="ABC_transporter-like_ATP-bd"/>
</dbReference>
<dbReference type="SMART" id="SM00382">
    <property type="entry name" value="AAA"/>
    <property type="match status" value="1"/>
</dbReference>
<name>A0A268NU10_SHOCL</name>
<dbReference type="GO" id="GO:0042626">
    <property type="term" value="F:ATPase-coupled transmembrane transporter activity"/>
    <property type="evidence" value="ECO:0007669"/>
    <property type="project" value="TreeGrafter"/>
</dbReference>
<dbReference type="Pfam" id="PF00005">
    <property type="entry name" value="ABC_tran"/>
    <property type="match status" value="1"/>
</dbReference>
<evidence type="ECO:0000256" key="1">
    <source>
        <dbReference type="ARBA" id="ARBA00004202"/>
    </source>
</evidence>
<dbReference type="GO" id="GO:0005524">
    <property type="term" value="F:ATP binding"/>
    <property type="evidence" value="ECO:0007669"/>
    <property type="project" value="UniProtKB-KW"/>
</dbReference>
<dbReference type="Gene3D" id="3.40.50.300">
    <property type="entry name" value="P-loop containing nucleotide triphosphate hydrolases"/>
    <property type="match status" value="1"/>
</dbReference>
<keyword evidence="8" id="KW-0472">Membrane</keyword>
<dbReference type="InterPro" id="IPR003593">
    <property type="entry name" value="AAA+_ATPase"/>
</dbReference>
<dbReference type="GO" id="GO:0016887">
    <property type="term" value="F:ATP hydrolysis activity"/>
    <property type="evidence" value="ECO:0007669"/>
    <property type="project" value="InterPro"/>
</dbReference>
<dbReference type="PANTHER" id="PTHR43553">
    <property type="entry name" value="HEAVY METAL TRANSPORTER"/>
    <property type="match status" value="1"/>
</dbReference>
<dbReference type="GO" id="GO:0015087">
    <property type="term" value="F:cobalt ion transmembrane transporter activity"/>
    <property type="evidence" value="ECO:0007669"/>
    <property type="project" value="UniProtKB-ARBA"/>
</dbReference>
<proteinExistence type="inferred from homology"/>
<evidence type="ECO:0000313" key="11">
    <source>
        <dbReference type="Proteomes" id="UP000216207"/>
    </source>
</evidence>
<comment type="subcellular location">
    <subcellularLocation>
        <location evidence="1">Cell membrane</location>
        <topology evidence="1">Peripheral membrane protein</topology>
    </subcellularLocation>
</comment>
<dbReference type="RefSeq" id="WP_073305868.1">
    <property type="nucleotide sequence ID" value="NZ_BOQS01000020.1"/>
</dbReference>
<keyword evidence="4" id="KW-1003">Cell membrane</keyword>
<organism evidence="10 11">
    <name type="scientific">Shouchella clausii</name>
    <name type="common">Alkalihalobacillus clausii</name>
    <dbReference type="NCBI Taxonomy" id="79880"/>
    <lineage>
        <taxon>Bacteria</taxon>
        <taxon>Bacillati</taxon>
        <taxon>Bacillota</taxon>
        <taxon>Bacilli</taxon>
        <taxon>Bacillales</taxon>
        <taxon>Bacillaceae</taxon>
        <taxon>Shouchella</taxon>
    </lineage>
</organism>
<comment type="similarity">
    <text evidence="2">Belongs to the ABC transporter superfamily.</text>
</comment>
<dbReference type="InterPro" id="IPR017871">
    <property type="entry name" value="ABC_transporter-like_CS"/>
</dbReference>
<accession>A0A268NU10</accession>
<dbReference type="PROSITE" id="PS50893">
    <property type="entry name" value="ABC_TRANSPORTER_2"/>
    <property type="match status" value="1"/>
</dbReference>
<reference evidence="10 11" key="1">
    <citation type="submission" date="2017-07" db="EMBL/GenBank/DDBJ databases">
        <title>Isolation and whole genome analysis of endospore-forming bacteria from heroin.</title>
        <authorList>
            <person name="Kalinowski J."/>
            <person name="Ahrens B."/>
            <person name="Al-Dilaimi A."/>
            <person name="Winkler A."/>
            <person name="Wibberg D."/>
            <person name="Schleenbecker U."/>
            <person name="Ruckert C."/>
            <person name="Wolfel R."/>
            <person name="Grass G."/>
        </authorList>
    </citation>
    <scope>NUCLEOTIDE SEQUENCE [LARGE SCALE GENOMIC DNA]</scope>
    <source>
        <strain evidence="10 11">7539</strain>
    </source>
</reference>
<dbReference type="FunFam" id="3.40.50.300:FF:000224">
    <property type="entry name" value="Energy-coupling factor transporter ATP-binding protein EcfA"/>
    <property type="match status" value="1"/>
</dbReference>
<feature type="domain" description="ABC transporter" evidence="9">
    <location>
        <begin position="3"/>
        <end position="243"/>
    </location>
</feature>
<dbReference type="InterPro" id="IPR027417">
    <property type="entry name" value="P-loop_NTPase"/>
</dbReference>
<dbReference type="SUPFAM" id="SSF52540">
    <property type="entry name" value="P-loop containing nucleoside triphosphate hydrolases"/>
    <property type="match status" value="1"/>
</dbReference>
<dbReference type="InterPro" id="IPR015856">
    <property type="entry name" value="ABC_transpr_CbiO/EcfA_su"/>
</dbReference>
<evidence type="ECO:0000259" key="9">
    <source>
        <dbReference type="PROSITE" id="PS50893"/>
    </source>
</evidence>
<dbReference type="CDD" id="cd03225">
    <property type="entry name" value="ABC_cobalt_CbiO_domain1"/>
    <property type="match status" value="1"/>
</dbReference>
<dbReference type="InterPro" id="IPR050095">
    <property type="entry name" value="ECF_ABC_transporter_ATP-bd"/>
</dbReference>
<keyword evidence="7" id="KW-1278">Translocase</keyword>
<evidence type="ECO:0000256" key="5">
    <source>
        <dbReference type="ARBA" id="ARBA00022741"/>
    </source>
</evidence>
<dbReference type="PROSITE" id="PS00211">
    <property type="entry name" value="ABC_TRANSPORTER_1"/>
    <property type="match status" value="1"/>
</dbReference>
<evidence type="ECO:0000256" key="6">
    <source>
        <dbReference type="ARBA" id="ARBA00022840"/>
    </source>
</evidence>
<evidence type="ECO:0000256" key="4">
    <source>
        <dbReference type="ARBA" id="ARBA00022475"/>
    </source>
</evidence>
<dbReference type="EMBL" id="NPCC01000045">
    <property type="protein sequence ID" value="PAE86881.1"/>
    <property type="molecule type" value="Genomic_DNA"/>
</dbReference>